<sequence length="349" mass="37146">MAQPATPKCLKGCCLTILIIVLLVVVLIGVSVAVVLNMTPDQLGIADISLDFLGGKTLRDYGLADVKLKEAVKLFKEMMNPDEDKIVLNRFDESVDKPAAQSNAANSSILKEDGSYDFSSVVSEKAVYDKVYLKRYLDTTLAYMFDSMISSAETSVEAEGDPDSTGVKFLRDINANVNEVTISASGDGYTLRIVASISLKPLQDELKNALANAKIPQSLIKIPDRIYIVSYATISADDEGKLVAVSQDIRINDVENVVADAIFAALADSASDAAGDNAGAIETSDKNAINGEILKAFTTVINNLGRIGTASVQNGDEVAAGSERYGNEGLGDHFLTVITYTADDVAQAV</sequence>
<organism evidence="2 3">
    <name type="scientific">Candidatus Stercoripulliclostridium pullicola</name>
    <dbReference type="NCBI Taxonomy" id="2840953"/>
    <lineage>
        <taxon>Bacteria</taxon>
        <taxon>Bacillati</taxon>
        <taxon>Bacillota</taxon>
        <taxon>Clostridia</taxon>
        <taxon>Eubacteriales</taxon>
        <taxon>Candidatus Stercoripulliclostridium</taxon>
    </lineage>
</organism>
<evidence type="ECO:0000256" key="1">
    <source>
        <dbReference type="SAM" id="Phobius"/>
    </source>
</evidence>
<evidence type="ECO:0000313" key="2">
    <source>
        <dbReference type="EMBL" id="MBO8423411.1"/>
    </source>
</evidence>
<comment type="caution">
    <text evidence="2">The sequence shown here is derived from an EMBL/GenBank/DDBJ whole genome shotgun (WGS) entry which is preliminary data.</text>
</comment>
<reference evidence="2" key="2">
    <citation type="journal article" date="2021" name="PeerJ">
        <title>Extensive microbial diversity within the chicken gut microbiome revealed by metagenomics and culture.</title>
        <authorList>
            <person name="Gilroy R."/>
            <person name="Ravi A."/>
            <person name="Getino M."/>
            <person name="Pursley I."/>
            <person name="Horton D.L."/>
            <person name="Alikhan N.F."/>
            <person name="Baker D."/>
            <person name="Gharbi K."/>
            <person name="Hall N."/>
            <person name="Watson M."/>
            <person name="Adriaenssens E.M."/>
            <person name="Foster-Nyarko E."/>
            <person name="Jarju S."/>
            <person name="Secka A."/>
            <person name="Antonio M."/>
            <person name="Oren A."/>
            <person name="Chaudhuri R.R."/>
            <person name="La Ragione R."/>
            <person name="Hildebrand F."/>
            <person name="Pallen M.J."/>
        </authorList>
    </citation>
    <scope>NUCLEOTIDE SEQUENCE</scope>
    <source>
        <strain evidence="2">517</strain>
    </source>
</reference>
<dbReference type="EMBL" id="JADINF010000003">
    <property type="protein sequence ID" value="MBO8423411.1"/>
    <property type="molecule type" value="Genomic_DNA"/>
</dbReference>
<keyword evidence="1" id="KW-0472">Membrane</keyword>
<proteinExistence type="predicted"/>
<protein>
    <submittedName>
        <fullName evidence="2">Uncharacterized protein</fullName>
    </submittedName>
</protein>
<name>A0A940DF66_9FIRM</name>
<feature type="transmembrane region" description="Helical" evidence="1">
    <location>
        <begin position="12"/>
        <end position="36"/>
    </location>
</feature>
<evidence type="ECO:0000313" key="3">
    <source>
        <dbReference type="Proteomes" id="UP000727857"/>
    </source>
</evidence>
<keyword evidence="1" id="KW-1133">Transmembrane helix</keyword>
<gene>
    <name evidence="2" type="ORF">IAB16_00095</name>
</gene>
<accession>A0A940DF66</accession>
<reference evidence="2" key="1">
    <citation type="submission" date="2020-10" db="EMBL/GenBank/DDBJ databases">
        <authorList>
            <person name="Gilroy R."/>
        </authorList>
    </citation>
    <scope>NUCLEOTIDE SEQUENCE</scope>
    <source>
        <strain evidence="2">517</strain>
    </source>
</reference>
<keyword evidence="1" id="KW-0812">Transmembrane</keyword>
<dbReference type="AlphaFoldDB" id="A0A940DF66"/>
<dbReference type="Proteomes" id="UP000727857">
    <property type="component" value="Unassembled WGS sequence"/>
</dbReference>